<dbReference type="Gene3D" id="3.30.420.40">
    <property type="match status" value="1"/>
</dbReference>
<evidence type="ECO:0000259" key="1">
    <source>
        <dbReference type="Pfam" id="PF00814"/>
    </source>
</evidence>
<dbReference type="Pfam" id="PF00814">
    <property type="entry name" value="TsaD"/>
    <property type="match status" value="1"/>
</dbReference>
<dbReference type="Proteomes" id="UP000228996">
    <property type="component" value="Unassembled WGS sequence"/>
</dbReference>
<proteinExistence type="predicted"/>
<protein>
    <recommendedName>
        <fullName evidence="1">Gcp-like domain-containing protein</fullName>
    </recommendedName>
</protein>
<feature type="domain" description="Gcp-like" evidence="1">
    <location>
        <begin position="31"/>
        <end position="92"/>
    </location>
</feature>
<organism evidence="2 3">
    <name type="scientific">Candidatus Shapirobacteria bacterium CG08_land_8_20_14_0_20_39_18</name>
    <dbReference type="NCBI Taxonomy" id="1974883"/>
    <lineage>
        <taxon>Bacteria</taxon>
        <taxon>Candidatus Shapironibacteriota</taxon>
    </lineage>
</organism>
<dbReference type="InterPro" id="IPR000905">
    <property type="entry name" value="Gcp-like_dom"/>
</dbReference>
<evidence type="ECO:0000313" key="2">
    <source>
        <dbReference type="EMBL" id="PIU03762.1"/>
    </source>
</evidence>
<dbReference type="AlphaFoldDB" id="A0A2M6XDM8"/>
<name>A0A2M6XDM8_9BACT</name>
<dbReference type="EMBL" id="PEYO01000006">
    <property type="protein sequence ID" value="PIU03762.1"/>
    <property type="molecule type" value="Genomic_DNA"/>
</dbReference>
<accession>A0A2M6XDM8</accession>
<dbReference type="SUPFAM" id="SSF53067">
    <property type="entry name" value="Actin-like ATPase domain"/>
    <property type="match status" value="1"/>
</dbReference>
<gene>
    <name evidence="2" type="ORF">COT44_01240</name>
</gene>
<comment type="caution">
    <text evidence="2">The sequence shown here is derived from an EMBL/GenBank/DDBJ whole genome shotgun (WGS) entry which is preliminary data.</text>
</comment>
<reference evidence="3" key="1">
    <citation type="submission" date="2017-09" db="EMBL/GenBank/DDBJ databases">
        <title>Depth-based differentiation of microbial function through sediment-hosted aquifers and enrichment of novel symbionts in the deep terrestrial subsurface.</title>
        <authorList>
            <person name="Probst A.J."/>
            <person name="Ladd B."/>
            <person name="Jarett J.K."/>
            <person name="Geller-Mcgrath D.E."/>
            <person name="Sieber C.M.K."/>
            <person name="Emerson J.B."/>
            <person name="Anantharaman K."/>
            <person name="Thomas B.C."/>
            <person name="Malmstrom R."/>
            <person name="Stieglmeier M."/>
            <person name="Klingl A."/>
            <person name="Woyke T."/>
            <person name="Ryan C.M."/>
            <person name="Banfield J.F."/>
        </authorList>
    </citation>
    <scope>NUCLEOTIDE SEQUENCE [LARGE SCALE GENOMIC DNA]</scope>
</reference>
<dbReference type="InterPro" id="IPR043129">
    <property type="entry name" value="ATPase_NBD"/>
</dbReference>
<sequence>MKLYINTSDNKKTVVGLDDVRLKKITGPDKSQQVLRLIENILEDKKKTLQDITEIEVETGAGLPAGRQGSFTGLRVGIAVANALAWALNIPVNNQKMVEPKYEEEKSSAGCKS</sequence>
<evidence type="ECO:0000313" key="3">
    <source>
        <dbReference type="Proteomes" id="UP000228996"/>
    </source>
</evidence>